<gene>
    <name evidence="2" type="ORF">GCM10007853_14300</name>
</gene>
<accession>A0ABQ5VAF9</accession>
<dbReference type="EMBL" id="BSNK01000001">
    <property type="protein sequence ID" value="GLQ23556.1"/>
    <property type="molecule type" value="Genomic_DNA"/>
</dbReference>
<keyword evidence="1" id="KW-0812">Transmembrane</keyword>
<dbReference type="Proteomes" id="UP001161391">
    <property type="component" value="Unassembled WGS sequence"/>
</dbReference>
<evidence type="ECO:0000313" key="3">
    <source>
        <dbReference type="Proteomes" id="UP001161391"/>
    </source>
</evidence>
<comment type="caution">
    <text evidence="2">The sequence shown here is derived from an EMBL/GenBank/DDBJ whole genome shotgun (WGS) entry which is preliminary data.</text>
</comment>
<name>A0ABQ5VAF9_9PROT</name>
<keyword evidence="1" id="KW-1133">Transmembrane helix</keyword>
<evidence type="ECO:0000313" key="2">
    <source>
        <dbReference type="EMBL" id="GLQ23556.1"/>
    </source>
</evidence>
<keyword evidence="3" id="KW-1185">Reference proteome</keyword>
<proteinExistence type="predicted"/>
<sequence>MNAPYVYTPVERTSRRLGLFLLVLLGLSLTMVLFFVKTRAQDARADVARIEAQIKMHEAAITVLVAERAVLANSDRIRPLSEERLGLQPITVAETSTLAAVEVQP</sequence>
<dbReference type="RefSeq" id="WP_284389087.1">
    <property type="nucleotide sequence ID" value="NZ_BSNK01000001.1"/>
</dbReference>
<feature type="transmembrane region" description="Helical" evidence="1">
    <location>
        <begin position="17"/>
        <end position="36"/>
    </location>
</feature>
<organism evidence="2 3">
    <name type="scientific">Algimonas ampicilliniresistens</name>
    <dbReference type="NCBI Taxonomy" id="1298735"/>
    <lineage>
        <taxon>Bacteria</taxon>
        <taxon>Pseudomonadati</taxon>
        <taxon>Pseudomonadota</taxon>
        <taxon>Alphaproteobacteria</taxon>
        <taxon>Maricaulales</taxon>
        <taxon>Robiginitomaculaceae</taxon>
        <taxon>Algimonas</taxon>
    </lineage>
</organism>
<reference evidence="2" key="2">
    <citation type="submission" date="2023-01" db="EMBL/GenBank/DDBJ databases">
        <title>Draft genome sequence of Algimonas ampicilliniresistens strain NBRC 108219.</title>
        <authorList>
            <person name="Sun Q."/>
            <person name="Mori K."/>
        </authorList>
    </citation>
    <scope>NUCLEOTIDE SEQUENCE</scope>
    <source>
        <strain evidence="2">NBRC 108219</strain>
    </source>
</reference>
<evidence type="ECO:0008006" key="4">
    <source>
        <dbReference type="Google" id="ProtNLM"/>
    </source>
</evidence>
<evidence type="ECO:0000256" key="1">
    <source>
        <dbReference type="SAM" id="Phobius"/>
    </source>
</evidence>
<keyword evidence="1" id="KW-0472">Membrane</keyword>
<protein>
    <recommendedName>
        <fullName evidence="4">Cell division protein FtsL</fullName>
    </recommendedName>
</protein>
<reference evidence="2" key="1">
    <citation type="journal article" date="2014" name="Int. J. Syst. Evol. Microbiol.">
        <title>Complete genome of a new Firmicutes species belonging to the dominant human colonic microbiota ('Ruminococcus bicirculans') reveals two chromosomes and a selective capacity to utilize plant glucans.</title>
        <authorList>
            <consortium name="NISC Comparative Sequencing Program"/>
            <person name="Wegmann U."/>
            <person name="Louis P."/>
            <person name="Goesmann A."/>
            <person name="Henrissat B."/>
            <person name="Duncan S.H."/>
            <person name="Flint H.J."/>
        </authorList>
    </citation>
    <scope>NUCLEOTIDE SEQUENCE</scope>
    <source>
        <strain evidence="2">NBRC 108219</strain>
    </source>
</reference>